<dbReference type="AlphaFoldDB" id="A0A8D9GKR3"/>
<dbReference type="PANTHER" id="PTHR31704">
    <property type="entry name" value="MYB/SANT-LIKE DNA-BINDING DOMAIN PROTEIN-RELATED"/>
    <property type="match status" value="1"/>
</dbReference>
<feature type="region of interest" description="Disordered" evidence="1">
    <location>
        <begin position="19"/>
        <end position="81"/>
    </location>
</feature>
<feature type="compositionally biased region" description="Polar residues" evidence="1">
    <location>
        <begin position="485"/>
        <end position="583"/>
    </location>
</feature>
<dbReference type="PANTHER" id="PTHR31704:SF43">
    <property type="entry name" value="HEAT SHOCK PROTEIN"/>
    <property type="match status" value="1"/>
</dbReference>
<feature type="compositionally biased region" description="Basic and acidic residues" evidence="1">
    <location>
        <begin position="225"/>
        <end position="237"/>
    </location>
</feature>
<evidence type="ECO:0000256" key="1">
    <source>
        <dbReference type="SAM" id="MobiDB-lite"/>
    </source>
</evidence>
<feature type="compositionally biased region" description="Low complexity" evidence="1">
    <location>
        <begin position="54"/>
        <end position="72"/>
    </location>
</feature>
<feature type="non-terminal residue" evidence="3">
    <location>
        <position position="646"/>
    </location>
</feature>
<feature type="domain" description="Myb/SANT-like" evidence="2">
    <location>
        <begin position="91"/>
        <end position="184"/>
    </location>
</feature>
<accession>A0A8D9GKR3</accession>
<evidence type="ECO:0000313" key="4">
    <source>
        <dbReference type="Proteomes" id="UP000694005"/>
    </source>
</evidence>
<organism evidence="3 4">
    <name type="scientific">Brassica campestris</name>
    <name type="common">Field mustard</name>
    <dbReference type="NCBI Taxonomy" id="3711"/>
    <lineage>
        <taxon>Eukaryota</taxon>
        <taxon>Viridiplantae</taxon>
        <taxon>Streptophyta</taxon>
        <taxon>Embryophyta</taxon>
        <taxon>Tracheophyta</taxon>
        <taxon>Spermatophyta</taxon>
        <taxon>Magnoliopsida</taxon>
        <taxon>eudicotyledons</taxon>
        <taxon>Gunneridae</taxon>
        <taxon>Pentapetalae</taxon>
        <taxon>rosids</taxon>
        <taxon>malvids</taxon>
        <taxon>Brassicales</taxon>
        <taxon>Brassicaceae</taxon>
        <taxon>Brassiceae</taxon>
        <taxon>Brassica</taxon>
    </lineage>
</organism>
<feature type="compositionally biased region" description="Acidic residues" evidence="1">
    <location>
        <begin position="238"/>
        <end position="247"/>
    </location>
</feature>
<feature type="region of interest" description="Disordered" evidence="1">
    <location>
        <begin position="283"/>
        <end position="327"/>
    </location>
</feature>
<feature type="region of interest" description="Disordered" evidence="1">
    <location>
        <begin position="433"/>
        <end position="624"/>
    </location>
</feature>
<sequence length="646" mass="73979">GKKKKTSWSKEEERKTSFALYLGKNKRKKKARHIAQKRKKRRRALYLGQQVKMSSNRQRNTNSRRPTNSNQTAEDSTPPAEATLRNKDKYKWSYIQEKTLIQLFDEAVALDDYTLKNPSAIGREYMVDKFNRAFNMNITYNFFKNKLDEFKKSYKRWKTLMSFTGISVDPDTSMIYASEAWWKEREVGCKLTKSLNRKPPIFWEVMVRCFALHDVQSQSQHSARQRREELINTRLVDEEVDDGSDTDSGDRPQTQPQEMEEEEVYRVIVDDGTHHLNEDTNETVRRCHQRGRQNVQSSARRGTTSHRLGETSRVPLRGGSRGNRRRQSFETTIQDTIAGYTEFQRQSLQQLRPGAFDQENYDEWKKAEEIFLALSIPKGRFYWTCLNTLKELVFWRKYFLDIAGSIDEDKLQLLEAMTGVSRNNEDVPKQLGVDQSCGSSYSQQWGTPPTAQQWGTPPFSQQWGTPPNAQQWGTPPSVSRWGTPPNAQQWGSPQPTQQWGQPPNVQQWNTPSTSQQWGTPPNSQQWGPQPNISQWSTPPNASQCETPPNASQWGLSQNTSGWGISSNFQQGGPARTNPTTVQYGFSVGSEEESVRNAQENNAAVGTSPNDNAGHTSHTPRPGGLFNIWGTSININESHQNYSEDED</sequence>
<feature type="compositionally biased region" description="Basic residues" evidence="1">
    <location>
        <begin position="24"/>
        <end position="44"/>
    </location>
</feature>
<protein>
    <recommendedName>
        <fullName evidence="2">Myb/SANT-like domain-containing protein</fullName>
    </recommendedName>
</protein>
<feature type="compositionally biased region" description="Polar residues" evidence="1">
    <location>
        <begin position="292"/>
        <end position="306"/>
    </location>
</feature>
<dbReference type="Gramene" id="A03p39120.2_BraZ1">
    <property type="protein sequence ID" value="A03p39120.2_BraZ1.CDS"/>
    <property type="gene ID" value="A03g39120.2_BraZ1"/>
</dbReference>
<name>A0A8D9GKR3_BRACM</name>
<dbReference type="Proteomes" id="UP000694005">
    <property type="component" value="Chromosome A03"/>
</dbReference>
<proteinExistence type="predicted"/>
<feature type="compositionally biased region" description="Polar residues" evidence="1">
    <location>
        <begin position="595"/>
        <end position="618"/>
    </location>
</feature>
<dbReference type="EMBL" id="LS974619">
    <property type="protein sequence ID" value="CAG7882569.1"/>
    <property type="molecule type" value="Genomic_DNA"/>
</dbReference>
<feature type="compositionally biased region" description="Polar residues" evidence="1">
    <location>
        <begin position="436"/>
        <end position="477"/>
    </location>
</feature>
<dbReference type="InterPro" id="IPR024752">
    <property type="entry name" value="Myb/SANT-like_dom"/>
</dbReference>
<reference evidence="3 4" key="1">
    <citation type="submission" date="2021-07" db="EMBL/GenBank/DDBJ databases">
        <authorList>
            <consortium name="Genoscope - CEA"/>
            <person name="William W."/>
        </authorList>
    </citation>
    <scope>NUCLEOTIDE SEQUENCE [LARGE SCALE GENOMIC DNA]</scope>
</reference>
<gene>
    <name evidence="3" type="ORF">BRAPAZ1V2_A03P39120.2</name>
</gene>
<evidence type="ECO:0000259" key="2">
    <source>
        <dbReference type="Pfam" id="PF12776"/>
    </source>
</evidence>
<dbReference type="Pfam" id="PF12776">
    <property type="entry name" value="Myb_DNA-bind_3"/>
    <property type="match status" value="1"/>
</dbReference>
<evidence type="ECO:0000313" key="3">
    <source>
        <dbReference type="EMBL" id="CAG7882569.1"/>
    </source>
</evidence>
<feature type="region of interest" description="Disordered" evidence="1">
    <location>
        <begin position="221"/>
        <end position="262"/>
    </location>
</feature>